<comment type="subcellular location">
    <subcellularLocation>
        <location evidence="7">Cytoplasm</location>
    </subcellularLocation>
</comment>
<dbReference type="InterPro" id="IPR036621">
    <property type="entry name" value="Anticodon-bd_dom_sf"/>
</dbReference>
<dbReference type="KEGG" id="aade:C3B56_00254"/>
<feature type="binding site" evidence="8">
    <location>
        <position position="263"/>
    </location>
    <ligand>
        <name>L-histidine</name>
        <dbReference type="ChEBI" id="CHEBI:57595"/>
    </ligand>
</feature>
<dbReference type="PANTHER" id="PTHR43707">
    <property type="entry name" value="HISTIDYL-TRNA SYNTHETASE"/>
    <property type="match status" value="1"/>
</dbReference>
<keyword evidence="7" id="KW-0547">Nucleotide-binding</keyword>
<feature type="domain" description="Aminoacyl-transfer RNA synthetases class-II family profile" evidence="9">
    <location>
        <begin position="1"/>
        <end position="362"/>
    </location>
</feature>
<evidence type="ECO:0000256" key="1">
    <source>
        <dbReference type="ARBA" id="ARBA00008226"/>
    </source>
</evidence>
<reference evidence="10 11" key="1">
    <citation type="journal article" date="2018" name="Genome Biol. Evol.">
        <title>Partnering With a Pest: Genomes of Hemlock Woolly Adelgid Symbionts Reveal Atypical Nutritional Provisioning Patterns in Dual-Obligate Bacteria.</title>
        <authorList>
            <person name="Weglarz K.M."/>
            <person name="Havill N.P."/>
            <person name="Burke G.R."/>
            <person name="von Dohlen C.D."/>
        </authorList>
    </citation>
    <scope>NUCLEOTIDE SEQUENCE [LARGE SCALE GENOMIC DNA]</scope>
    <source>
        <strain evidence="10">ENA</strain>
    </source>
</reference>
<dbReference type="Proteomes" id="UP000274458">
    <property type="component" value="Chromosome"/>
</dbReference>
<evidence type="ECO:0000256" key="7">
    <source>
        <dbReference type="HAMAP-Rule" id="MF_00127"/>
    </source>
</evidence>
<keyword evidence="11" id="KW-1185">Reference proteome</keyword>
<keyword evidence="7" id="KW-0648">Protein biosynthesis</keyword>
<dbReference type="InterPro" id="IPR004516">
    <property type="entry name" value="HisRS/HisZ"/>
</dbReference>
<dbReference type="EC" id="6.1.1.21" evidence="7"/>
<comment type="similarity">
    <text evidence="1 7">Belongs to the class-II aminoacyl-tRNA synthetase family.</text>
</comment>
<dbReference type="SUPFAM" id="SSF52954">
    <property type="entry name" value="Class II aaRS ABD-related"/>
    <property type="match status" value="1"/>
</dbReference>
<dbReference type="PANTHER" id="PTHR43707:SF1">
    <property type="entry name" value="HISTIDINE--TRNA LIGASE, MITOCHONDRIAL-RELATED"/>
    <property type="match status" value="1"/>
</dbReference>
<dbReference type="InterPro" id="IPR006195">
    <property type="entry name" value="aa-tRNA-synth_II"/>
</dbReference>
<feature type="binding site" evidence="8">
    <location>
        <position position="117"/>
    </location>
    <ligand>
        <name>L-histidine</name>
        <dbReference type="ChEBI" id="CHEBI:57595"/>
    </ligand>
</feature>
<evidence type="ECO:0000256" key="8">
    <source>
        <dbReference type="PIRSR" id="PIRSR001549-1"/>
    </source>
</evidence>
<accession>A0A3Q9CLI0</accession>
<proteinExistence type="inferred from homology"/>
<sequence length="435" mass="52152">MRLKLLNNIKSVRGMHDFLPKTTTIWQKIEYKIKKVLNSYGYNEIKFPIIENNKLFKRAIGNITDIVEKEMYSFYDKNGNYLTLRPEGTASCVRASIENGILYNQEQRLWYFGPMFRYERPQKGRYRQFNQIGIEIFGLPESNIEIELLMITLRWWKILNISKYMKLEINYIGSIKERKQYKKDLIIFLEKYKNKLDLECKNRLYKNPLRILDTKNIKIIKILKKAPNLKYYLNKKSISYFNNLLYLLKFFKINYIVNKNLFRGLDYYNNTVFEWKTNFFKNKSITICAGGRYDNLVKKIGGFDVPAIGCAMGFERLLMLFLKCKKKKKNIIDYINIYIIVHNFNKQNIFIKFAEILRDLLPKIKVFLDFNYKKKIKKKIIKAKKMKSLFILIENKNKIKTNKLIMKNLINGNKLIKTKKQIIKILLKKLLNNIH</sequence>
<dbReference type="InterPro" id="IPR045864">
    <property type="entry name" value="aa-tRNA-synth_II/BPL/LPL"/>
</dbReference>
<dbReference type="SUPFAM" id="SSF55681">
    <property type="entry name" value="Class II aaRS and biotin synthetases"/>
    <property type="match status" value="1"/>
</dbReference>
<dbReference type="Gene3D" id="3.30.930.10">
    <property type="entry name" value="Bira Bifunctional Protein, Domain 2"/>
    <property type="match status" value="1"/>
</dbReference>
<dbReference type="NCBIfam" id="TIGR00442">
    <property type="entry name" value="hisS"/>
    <property type="match status" value="1"/>
</dbReference>
<gene>
    <name evidence="7 10" type="primary">hisS</name>
    <name evidence="10" type="ORF">C3B56_00254</name>
</gene>
<evidence type="ECO:0000259" key="9">
    <source>
        <dbReference type="PROSITE" id="PS50862"/>
    </source>
</evidence>
<evidence type="ECO:0000256" key="4">
    <source>
        <dbReference type="ARBA" id="ARBA00022598"/>
    </source>
</evidence>
<dbReference type="GO" id="GO:0005737">
    <property type="term" value="C:cytoplasm"/>
    <property type="evidence" value="ECO:0007669"/>
    <property type="project" value="UniProtKB-SubCell"/>
</dbReference>
<dbReference type="Gene3D" id="3.40.50.800">
    <property type="entry name" value="Anticodon-binding domain"/>
    <property type="match status" value="1"/>
</dbReference>
<dbReference type="Pfam" id="PF13393">
    <property type="entry name" value="tRNA-synt_His"/>
    <property type="match status" value="1"/>
</dbReference>
<protein>
    <recommendedName>
        <fullName evidence="7">Histidine--tRNA ligase</fullName>
        <ecNumber evidence="7">6.1.1.21</ecNumber>
    </recommendedName>
    <alternativeName>
        <fullName evidence="7">Histidyl-tRNA synthetase</fullName>
        <shortName evidence="7">HisRS</shortName>
    </alternativeName>
</protein>
<dbReference type="CDD" id="cd00773">
    <property type="entry name" value="HisRS-like_core"/>
    <property type="match status" value="1"/>
</dbReference>
<comment type="catalytic activity">
    <reaction evidence="7">
        <text>tRNA(His) + L-histidine + ATP = L-histidyl-tRNA(His) + AMP + diphosphate + H(+)</text>
        <dbReference type="Rhea" id="RHEA:17313"/>
        <dbReference type="Rhea" id="RHEA-COMP:9665"/>
        <dbReference type="Rhea" id="RHEA-COMP:9689"/>
        <dbReference type="ChEBI" id="CHEBI:15378"/>
        <dbReference type="ChEBI" id="CHEBI:30616"/>
        <dbReference type="ChEBI" id="CHEBI:33019"/>
        <dbReference type="ChEBI" id="CHEBI:57595"/>
        <dbReference type="ChEBI" id="CHEBI:78442"/>
        <dbReference type="ChEBI" id="CHEBI:78527"/>
        <dbReference type="ChEBI" id="CHEBI:456215"/>
        <dbReference type="EC" id="6.1.1.21"/>
    </reaction>
</comment>
<feature type="binding site" evidence="8">
    <location>
        <begin position="267"/>
        <end position="268"/>
    </location>
    <ligand>
        <name>L-histidine</name>
        <dbReference type="ChEBI" id="CHEBI:57595"/>
    </ligand>
</feature>
<organism evidence="10 11">
    <name type="scientific">Candidatus Annandia adelgestsuga</name>
    <dbReference type="NCBI Taxonomy" id="1302411"/>
    <lineage>
        <taxon>Bacteria</taxon>
        <taxon>Pseudomonadati</taxon>
        <taxon>Pseudomonadota</taxon>
        <taxon>Gammaproteobacteria</taxon>
        <taxon>Enterobacterales</taxon>
        <taxon>Enterobacteriaceae</taxon>
        <taxon>Candidatus Annandia</taxon>
    </lineage>
</organism>
<feature type="binding site" evidence="8">
    <location>
        <position position="131"/>
    </location>
    <ligand>
        <name>L-histidine</name>
        <dbReference type="ChEBI" id="CHEBI:57595"/>
    </ligand>
</feature>
<evidence type="ECO:0000256" key="5">
    <source>
        <dbReference type="ARBA" id="ARBA00022840"/>
    </source>
</evidence>
<dbReference type="EMBL" id="CP026513">
    <property type="protein sequence ID" value="AZP36348.1"/>
    <property type="molecule type" value="Genomic_DNA"/>
</dbReference>
<dbReference type="PIRSF" id="PIRSF001549">
    <property type="entry name" value="His-tRNA_synth"/>
    <property type="match status" value="1"/>
</dbReference>
<dbReference type="PROSITE" id="PS50862">
    <property type="entry name" value="AA_TRNA_LIGASE_II"/>
    <property type="match status" value="1"/>
</dbReference>
<evidence type="ECO:0000256" key="6">
    <source>
        <dbReference type="ARBA" id="ARBA00023146"/>
    </source>
</evidence>
<evidence type="ECO:0000256" key="2">
    <source>
        <dbReference type="ARBA" id="ARBA00011738"/>
    </source>
</evidence>
<evidence type="ECO:0000256" key="3">
    <source>
        <dbReference type="ARBA" id="ARBA00022490"/>
    </source>
</evidence>
<dbReference type="GO" id="GO:0005524">
    <property type="term" value="F:ATP binding"/>
    <property type="evidence" value="ECO:0007669"/>
    <property type="project" value="UniProtKB-UniRule"/>
</dbReference>
<feature type="binding site" evidence="8">
    <location>
        <position position="135"/>
    </location>
    <ligand>
        <name>L-histidine</name>
        <dbReference type="ChEBI" id="CHEBI:57595"/>
    </ligand>
</feature>
<evidence type="ECO:0000313" key="11">
    <source>
        <dbReference type="Proteomes" id="UP000274458"/>
    </source>
</evidence>
<dbReference type="InterPro" id="IPR041715">
    <property type="entry name" value="HisRS-like_core"/>
</dbReference>
<comment type="subunit">
    <text evidence="2 7">Homodimer.</text>
</comment>
<feature type="binding site" evidence="8">
    <location>
        <begin position="87"/>
        <end position="89"/>
    </location>
    <ligand>
        <name>L-histidine</name>
        <dbReference type="ChEBI" id="CHEBI:57595"/>
    </ligand>
</feature>
<evidence type="ECO:0000313" key="10">
    <source>
        <dbReference type="EMBL" id="AZP36348.1"/>
    </source>
</evidence>
<dbReference type="GO" id="GO:0006427">
    <property type="term" value="P:histidyl-tRNA aminoacylation"/>
    <property type="evidence" value="ECO:0007669"/>
    <property type="project" value="UniProtKB-UniRule"/>
</dbReference>
<dbReference type="HAMAP" id="MF_00127">
    <property type="entry name" value="His_tRNA_synth"/>
    <property type="match status" value="1"/>
</dbReference>
<dbReference type="AlphaFoldDB" id="A0A3Q9CLI0"/>
<dbReference type="InterPro" id="IPR015807">
    <property type="entry name" value="His-tRNA-ligase"/>
</dbReference>
<keyword evidence="3 7" id="KW-0963">Cytoplasm</keyword>
<dbReference type="GO" id="GO:0004821">
    <property type="term" value="F:histidine-tRNA ligase activity"/>
    <property type="evidence" value="ECO:0007669"/>
    <property type="project" value="UniProtKB-UniRule"/>
</dbReference>
<name>A0A3Q9CLI0_9ENTR</name>
<keyword evidence="4 7" id="KW-0436">Ligase</keyword>
<keyword evidence="5 7" id="KW-0067">ATP-binding</keyword>
<keyword evidence="6 7" id="KW-0030">Aminoacyl-tRNA synthetase</keyword>